<accession>A0A397IKY6</accession>
<keyword evidence="2" id="KW-1185">Reference proteome</keyword>
<dbReference type="EMBL" id="PQFF01000183">
    <property type="protein sequence ID" value="RHZ76591.1"/>
    <property type="molecule type" value="Genomic_DNA"/>
</dbReference>
<protein>
    <submittedName>
        <fullName evidence="1">Uncharacterized protein</fullName>
    </submittedName>
</protein>
<comment type="caution">
    <text evidence="1">The sequence shown here is derived from an EMBL/GenBank/DDBJ whole genome shotgun (WGS) entry which is preliminary data.</text>
</comment>
<proteinExistence type="predicted"/>
<dbReference type="Proteomes" id="UP000266861">
    <property type="component" value="Unassembled WGS sequence"/>
</dbReference>
<sequence length="146" mass="17273">MLNKERKLKVKEVFEEVEFKLMKKKCNDDVSFDKPRIFFKIKIVDNEVLFDDIVFGEPSDQKGISEVLSEEYEEVLICEELCEGFKLMKKKCNDDVSFDKPRIFFKIKIVDNEVLFDDIVFGEPSDQKGMYIEFKGECWKELLGED</sequence>
<dbReference type="AlphaFoldDB" id="A0A397IKY6"/>
<evidence type="ECO:0000313" key="2">
    <source>
        <dbReference type="Proteomes" id="UP000266861"/>
    </source>
</evidence>
<name>A0A397IKY6_9GLOM</name>
<gene>
    <name evidence="1" type="ORF">Glove_195g71</name>
</gene>
<reference evidence="1 2" key="1">
    <citation type="submission" date="2018-08" db="EMBL/GenBank/DDBJ databases">
        <title>Genome and evolution of the arbuscular mycorrhizal fungus Diversispora epigaea (formerly Glomus versiforme) and its bacterial endosymbionts.</title>
        <authorList>
            <person name="Sun X."/>
            <person name="Fei Z."/>
            <person name="Harrison M."/>
        </authorList>
    </citation>
    <scope>NUCLEOTIDE SEQUENCE [LARGE SCALE GENOMIC DNA]</scope>
    <source>
        <strain evidence="1 2">IT104</strain>
    </source>
</reference>
<organism evidence="1 2">
    <name type="scientific">Diversispora epigaea</name>
    <dbReference type="NCBI Taxonomy" id="1348612"/>
    <lineage>
        <taxon>Eukaryota</taxon>
        <taxon>Fungi</taxon>
        <taxon>Fungi incertae sedis</taxon>
        <taxon>Mucoromycota</taxon>
        <taxon>Glomeromycotina</taxon>
        <taxon>Glomeromycetes</taxon>
        <taxon>Diversisporales</taxon>
        <taxon>Diversisporaceae</taxon>
        <taxon>Diversispora</taxon>
    </lineage>
</organism>
<evidence type="ECO:0000313" key="1">
    <source>
        <dbReference type="EMBL" id="RHZ76591.1"/>
    </source>
</evidence>